<dbReference type="AlphaFoldDB" id="A0A9Q9DQ68"/>
<evidence type="ECO:0000256" key="2">
    <source>
        <dbReference type="ARBA" id="ARBA00008187"/>
    </source>
</evidence>
<dbReference type="PANTHER" id="PTHR21206">
    <property type="entry name" value="SLD5 PROTEIN"/>
    <property type="match status" value="1"/>
</dbReference>
<proteinExistence type="inferred from homology"/>
<evidence type="ECO:0000313" key="9">
    <source>
        <dbReference type="EMBL" id="USP75292.1"/>
    </source>
</evidence>
<keyword evidence="4 6" id="KW-0235">DNA replication</keyword>
<dbReference type="InterPro" id="IPR036224">
    <property type="entry name" value="GINS_bundle-like_dom_sf"/>
</dbReference>
<keyword evidence="5 6" id="KW-0539">Nucleus</keyword>
<dbReference type="InterPro" id="IPR038749">
    <property type="entry name" value="Sld5_GINS_A"/>
</dbReference>
<organism evidence="9 10">
    <name type="scientific">Curvularia clavata</name>
    <dbReference type="NCBI Taxonomy" id="95742"/>
    <lineage>
        <taxon>Eukaryota</taxon>
        <taxon>Fungi</taxon>
        <taxon>Dikarya</taxon>
        <taxon>Ascomycota</taxon>
        <taxon>Pezizomycotina</taxon>
        <taxon>Dothideomycetes</taxon>
        <taxon>Pleosporomycetidae</taxon>
        <taxon>Pleosporales</taxon>
        <taxon>Pleosporineae</taxon>
        <taxon>Pleosporaceae</taxon>
        <taxon>Curvularia</taxon>
    </lineage>
</organism>
<dbReference type="InterPro" id="IPR008591">
    <property type="entry name" value="GINS_Sld5"/>
</dbReference>
<dbReference type="GO" id="GO:0006261">
    <property type="term" value="P:DNA-templated DNA replication"/>
    <property type="evidence" value="ECO:0007669"/>
    <property type="project" value="InterPro"/>
</dbReference>
<evidence type="ECO:0000256" key="4">
    <source>
        <dbReference type="ARBA" id="ARBA00022705"/>
    </source>
</evidence>
<evidence type="ECO:0000256" key="6">
    <source>
        <dbReference type="PIRNR" id="PIRNR007764"/>
    </source>
</evidence>
<comment type="subcellular location">
    <subcellularLocation>
        <location evidence="1 6">Nucleus</location>
    </subcellularLocation>
</comment>
<dbReference type="InterPro" id="IPR021151">
    <property type="entry name" value="GINS_A"/>
</dbReference>
<dbReference type="InterPro" id="IPR031633">
    <property type="entry name" value="SLD5_C"/>
</dbReference>
<dbReference type="Gene3D" id="3.40.5.60">
    <property type="match status" value="1"/>
</dbReference>
<evidence type="ECO:0000256" key="5">
    <source>
        <dbReference type="ARBA" id="ARBA00023242"/>
    </source>
</evidence>
<feature type="domain" description="GINS subunit" evidence="7">
    <location>
        <begin position="87"/>
        <end position="172"/>
    </location>
</feature>
<dbReference type="OrthoDB" id="338231at2759"/>
<evidence type="ECO:0000313" key="10">
    <source>
        <dbReference type="Proteomes" id="UP001056012"/>
    </source>
</evidence>
<protein>
    <recommendedName>
        <fullName evidence="3 6">DNA replication complex GINS protein SLD5</fullName>
    </recommendedName>
</protein>
<dbReference type="Pfam" id="PF05916">
    <property type="entry name" value="Sld5"/>
    <property type="match status" value="1"/>
</dbReference>
<dbReference type="SUPFAM" id="SSF160059">
    <property type="entry name" value="PriA/YqbF domain"/>
    <property type="match status" value="1"/>
</dbReference>
<dbReference type="PANTHER" id="PTHR21206:SF0">
    <property type="entry name" value="DNA REPLICATION COMPLEX GINS PROTEIN SLD5"/>
    <property type="match status" value="1"/>
</dbReference>
<evidence type="ECO:0000256" key="1">
    <source>
        <dbReference type="ARBA" id="ARBA00004123"/>
    </source>
</evidence>
<name>A0A9Q9DQ68_CURCL</name>
<evidence type="ECO:0000259" key="8">
    <source>
        <dbReference type="Pfam" id="PF16922"/>
    </source>
</evidence>
<dbReference type="Proteomes" id="UP001056012">
    <property type="component" value="Chromosome 2"/>
</dbReference>
<evidence type="ECO:0000259" key="7">
    <source>
        <dbReference type="Pfam" id="PF05916"/>
    </source>
</evidence>
<dbReference type="CDD" id="cd21692">
    <property type="entry name" value="GINS_B_Sld5"/>
    <property type="match status" value="1"/>
</dbReference>
<dbReference type="GO" id="GO:0000811">
    <property type="term" value="C:GINS complex"/>
    <property type="evidence" value="ECO:0007669"/>
    <property type="project" value="UniProtKB-UniRule"/>
</dbReference>
<reference evidence="9" key="1">
    <citation type="submission" date="2021-12" db="EMBL/GenBank/DDBJ databases">
        <title>Curvularia clavata genome.</title>
        <authorList>
            <person name="Cao Y."/>
        </authorList>
    </citation>
    <scope>NUCLEOTIDE SEQUENCE</scope>
    <source>
        <strain evidence="9">Yc1106</strain>
    </source>
</reference>
<dbReference type="FunFam" id="3.40.5.60:FF:000003">
    <property type="entry name" value="DNA replication complex GINS protein SLD5"/>
    <property type="match status" value="1"/>
</dbReference>
<keyword evidence="10" id="KW-1185">Reference proteome</keyword>
<dbReference type="PIRSF" id="PIRSF007764">
    <property type="entry name" value="Sld5"/>
    <property type="match status" value="1"/>
</dbReference>
<dbReference type="CDD" id="cd11711">
    <property type="entry name" value="GINS_A_Sld5"/>
    <property type="match status" value="1"/>
</dbReference>
<dbReference type="Pfam" id="PF16922">
    <property type="entry name" value="SLD5_C"/>
    <property type="match status" value="1"/>
</dbReference>
<comment type="function">
    <text evidence="6">The GINS complex plays an essential role in the initiation of DNA replication.</text>
</comment>
<accession>A0A9Q9DQ68</accession>
<feature type="domain" description="DNA replication complex GINS protein SLD5 C-terminal" evidence="8">
    <location>
        <begin position="197"/>
        <end position="253"/>
    </location>
</feature>
<gene>
    <name evidence="9" type="ORF">yc1106_02566</name>
</gene>
<dbReference type="GO" id="GO:0000727">
    <property type="term" value="P:double-strand break repair via break-induced replication"/>
    <property type="evidence" value="ECO:0007669"/>
    <property type="project" value="TreeGrafter"/>
</dbReference>
<evidence type="ECO:0000256" key="3">
    <source>
        <dbReference type="ARBA" id="ARBA00014804"/>
    </source>
</evidence>
<dbReference type="EMBL" id="CP089275">
    <property type="protein sequence ID" value="USP75292.1"/>
    <property type="molecule type" value="Genomic_DNA"/>
</dbReference>
<dbReference type="Gene3D" id="1.20.58.1030">
    <property type="match status" value="1"/>
</dbReference>
<sequence>MDIDDLLAEVAVDSTPQESRDLQELTRCWVAERVAPEILPWPTDLVARVLERIGKQVSPGGHNFRRLAQRLNKKQLAMPRPDGQIELVEDQTGNMDPKTNFKLIIIQTELERFKFLVRSFLRARIKKIDTHPLHIQSLHTASLETPTPLLSSSEYQYLVSHQALLSSHYSSSFLSQFPASLQRLDDTTGGISMVDRPDEDKAVFVRALRDVGEIFVEGTDRRFEMKRGDVWVVRWSAVRQWCVGCGTGDVELI</sequence>
<comment type="similarity">
    <text evidence="2 6">Belongs to the GINS4/SLD5 family.</text>
</comment>
<dbReference type="VEuPathDB" id="FungiDB:yc1106_02566"/>
<dbReference type="SUPFAM" id="SSF158573">
    <property type="entry name" value="GINS helical bundle-like"/>
    <property type="match status" value="1"/>
</dbReference>